<dbReference type="InterPro" id="IPR007627">
    <property type="entry name" value="RNA_pol_sigma70_r2"/>
</dbReference>
<proteinExistence type="inferred from homology"/>
<dbReference type="InterPro" id="IPR039425">
    <property type="entry name" value="RNA_pol_sigma-70-like"/>
</dbReference>
<reference evidence="7 8" key="1">
    <citation type="submission" date="2023-12" db="EMBL/GenBank/DDBJ databases">
        <title>Novel species of the genus Arcicella isolated from rivers.</title>
        <authorList>
            <person name="Lu H."/>
        </authorList>
    </citation>
    <scope>NUCLEOTIDE SEQUENCE [LARGE SCALE GENOMIC DNA]</scope>
    <source>
        <strain evidence="7 8">DC2W</strain>
    </source>
</reference>
<evidence type="ECO:0000313" key="7">
    <source>
        <dbReference type="EMBL" id="MEA5403832.1"/>
    </source>
</evidence>
<sequence>MISKLLYDENVLLELASSGNEQAFATLFHTYKNKLYGYLYRLTASNEVTEDIIQEIFLKLWKDKSELVNIVQFDAYLFRMAKNQAINAFKNVARQTMLYAEYFDTQDIEVNSTDNMIQFDETQKLLKQIIENLPPQQKLIFKLSREQYLKHDEIAEMLNLSPSTVKNHIIQALNTIKHKLKYQAAMYIFYMFWIMLKK</sequence>
<evidence type="ECO:0000256" key="3">
    <source>
        <dbReference type="ARBA" id="ARBA00023082"/>
    </source>
</evidence>
<evidence type="ECO:0000313" key="8">
    <source>
        <dbReference type="Proteomes" id="UP001303899"/>
    </source>
</evidence>
<evidence type="ECO:0000256" key="2">
    <source>
        <dbReference type="ARBA" id="ARBA00023015"/>
    </source>
</evidence>
<feature type="domain" description="RNA polymerase sigma-70 region 2" evidence="5">
    <location>
        <begin position="27"/>
        <end position="93"/>
    </location>
</feature>
<dbReference type="InterPro" id="IPR036388">
    <property type="entry name" value="WH-like_DNA-bd_sf"/>
</dbReference>
<evidence type="ECO:0000256" key="1">
    <source>
        <dbReference type="ARBA" id="ARBA00010641"/>
    </source>
</evidence>
<dbReference type="Pfam" id="PF08281">
    <property type="entry name" value="Sigma70_r4_2"/>
    <property type="match status" value="1"/>
</dbReference>
<dbReference type="Gene3D" id="1.10.10.10">
    <property type="entry name" value="Winged helix-like DNA-binding domain superfamily/Winged helix DNA-binding domain"/>
    <property type="match status" value="1"/>
</dbReference>
<dbReference type="NCBIfam" id="TIGR02985">
    <property type="entry name" value="Sig70_bacteroi1"/>
    <property type="match status" value="1"/>
</dbReference>
<dbReference type="EMBL" id="JAYGIL010000014">
    <property type="protein sequence ID" value="MEA5403832.1"/>
    <property type="molecule type" value="Genomic_DNA"/>
</dbReference>
<keyword evidence="2" id="KW-0805">Transcription regulation</keyword>
<dbReference type="InterPro" id="IPR013325">
    <property type="entry name" value="RNA_pol_sigma_r2"/>
</dbReference>
<dbReference type="SUPFAM" id="SSF88946">
    <property type="entry name" value="Sigma2 domain of RNA polymerase sigma factors"/>
    <property type="match status" value="1"/>
</dbReference>
<feature type="domain" description="RNA polymerase sigma factor 70 region 4 type 2" evidence="6">
    <location>
        <begin position="125"/>
        <end position="173"/>
    </location>
</feature>
<evidence type="ECO:0000256" key="4">
    <source>
        <dbReference type="ARBA" id="ARBA00023163"/>
    </source>
</evidence>
<dbReference type="Pfam" id="PF04542">
    <property type="entry name" value="Sigma70_r2"/>
    <property type="match status" value="1"/>
</dbReference>
<dbReference type="InterPro" id="IPR013249">
    <property type="entry name" value="RNA_pol_sigma70_r4_t2"/>
</dbReference>
<keyword evidence="8" id="KW-1185">Reference proteome</keyword>
<dbReference type="Proteomes" id="UP001303899">
    <property type="component" value="Unassembled WGS sequence"/>
</dbReference>
<evidence type="ECO:0000259" key="6">
    <source>
        <dbReference type="Pfam" id="PF08281"/>
    </source>
</evidence>
<accession>A0ABU5S5X6</accession>
<dbReference type="PANTHER" id="PTHR43133">
    <property type="entry name" value="RNA POLYMERASE ECF-TYPE SIGMA FACTO"/>
    <property type="match status" value="1"/>
</dbReference>
<organism evidence="7 8">
    <name type="scientific">Arcicella gelida</name>
    <dbReference type="NCBI Taxonomy" id="2984195"/>
    <lineage>
        <taxon>Bacteria</taxon>
        <taxon>Pseudomonadati</taxon>
        <taxon>Bacteroidota</taxon>
        <taxon>Cytophagia</taxon>
        <taxon>Cytophagales</taxon>
        <taxon>Flectobacillaceae</taxon>
        <taxon>Arcicella</taxon>
    </lineage>
</organism>
<name>A0ABU5S5X6_9BACT</name>
<dbReference type="InterPro" id="IPR014327">
    <property type="entry name" value="RNA_pol_sigma70_bacteroid"/>
</dbReference>
<dbReference type="InterPro" id="IPR013324">
    <property type="entry name" value="RNA_pol_sigma_r3/r4-like"/>
</dbReference>
<keyword evidence="3" id="KW-0731">Sigma factor</keyword>
<dbReference type="PANTHER" id="PTHR43133:SF46">
    <property type="entry name" value="RNA POLYMERASE SIGMA-70 FACTOR ECF SUBFAMILY"/>
    <property type="match status" value="1"/>
</dbReference>
<dbReference type="InterPro" id="IPR014284">
    <property type="entry name" value="RNA_pol_sigma-70_dom"/>
</dbReference>
<dbReference type="RefSeq" id="WP_323330311.1">
    <property type="nucleotide sequence ID" value="NZ_JAYGIL010000014.1"/>
</dbReference>
<gene>
    <name evidence="7" type="ORF">VB776_12970</name>
</gene>
<protein>
    <submittedName>
        <fullName evidence="7">RNA polymerase sigma-70 factor</fullName>
    </submittedName>
</protein>
<comment type="caution">
    <text evidence="7">The sequence shown here is derived from an EMBL/GenBank/DDBJ whole genome shotgun (WGS) entry which is preliminary data.</text>
</comment>
<dbReference type="NCBIfam" id="TIGR02937">
    <property type="entry name" value="sigma70-ECF"/>
    <property type="match status" value="1"/>
</dbReference>
<keyword evidence="4" id="KW-0804">Transcription</keyword>
<dbReference type="Gene3D" id="1.10.1740.10">
    <property type="match status" value="1"/>
</dbReference>
<comment type="similarity">
    <text evidence="1">Belongs to the sigma-70 factor family. ECF subfamily.</text>
</comment>
<evidence type="ECO:0000259" key="5">
    <source>
        <dbReference type="Pfam" id="PF04542"/>
    </source>
</evidence>
<dbReference type="SUPFAM" id="SSF88659">
    <property type="entry name" value="Sigma3 and sigma4 domains of RNA polymerase sigma factors"/>
    <property type="match status" value="1"/>
</dbReference>